<keyword evidence="6" id="KW-1185">Reference proteome</keyword>
<dbReference type="Gene3D" id="3.40.50.720">
    <property type="entry name" value="NAD(P)-binding Rossmann-like Domain"/>
    <property type="match status" value="1"/>
</dbReference>
<dbReference type="SMART" id="SM00822">
    <property type="entry name" value="PKS_KR"/>
    <property type="match status" value="1"/>
</dbReference>
<keyword evidence="2" id="KW-0560">Oxidoreductase</keyword>
<dbReference type="SUPFAM" id="SSF51735">
    <property type="entry name" value="NAD(P)-binding Rossmann-fold domains"/>
    <property type="match status" value="1"/>
</dbReference>
<dbReference type="InterPro" id="IPR036291">
    <property type="entry name" value="NAD(P)-bd_dom_sf"/>
</dbReference>
<comment type="similarity">
    <text evidence="1">Belongs to the short-chain dehydrogenases/reductases (SDR) family.</text>
</comment>
<dbReference type="Proteomes" id="UP000655287">
    <property type="component" value="Unassembled WGS sequence"/>
</dbReference>
<reference evidence="5" key="1">
    <citation type="submission" date="2021-01" db="EMBL/GenBank/DDBJ databases">
        <title>Whole genome shotgun sequence of Sphaerisporangium rufum NBRC 109079.</title>
        <authorList>
            <person name="Komaki H."/>
            <person name="Tamura T."/>
        </authorList>
    </citation>
    <scope>NUCLEOTIDE SEQUENCE</scope>
    <source>
        <strain evidence="5">NBRC 109079</strain>
    </source>
</reference>
<dbReference type="InterPro" id="IPR057326">
    <property type="entry name" value="KR_dom"/>
</dbReference>
<dbReference type="PRINTS" id="PR00081">
    <property type="entry name" value="GDHRDH"/>
</dbReference>
<dbReference type="Pfam" id="PF00106">
    <property type="entry name" value="adh_short"/>
    <property type="match status" value="1"/>
</dbReference>
<feature type="domain" description="Ketoreductase" evidence="4">
    <location>
        <begin position="7"/>
        <end position="202"/>
    </location>
</feature>
<evidence type="ECO:0000313" key="5">
    <source>
        <dbReference type="EMBL" id="GII77444.1"/>
    </source>
</evidence>
<evidence type="ECO:0000256" key="2">
    <source>
        <dbReference type="ARBA" id="ARBA00023002"/>
    </source>
</evidence>
<feature type="region of interest" description="Disordered" evidence="3">
    <location>
        <begin position="324"/>
        <end position="355"/>
    </location>
</feature>
<dbReference type="InterPro" id="IPR051687">
    <property type="entry name" value="Peroxisomal_Beta-Oxidation"/>
</dbReference>
<accession>A0A919UZ63</accession>
<evidence type="ECO:0000256" key="1">
    <source>
        <dbReference type="ARBA" id="ARBA00006484"/>
    </source>
</evidence>
<protein>
    <submittedName>
        <fullName evidence="5">Short-chain dehydrogenase/reductase</fullName>
    </submittedName>
</protein>
<comment type="caution">
    <text evidence="5">The sequence shown here is derived from an EMBL/GenBank/DDBJ whole genome shotgun (WGS) entry which is preliminary data.</text>
</comment>
<dbReference type="EMBL" id="BOOU01000036">
    <property type="protein sequence ID" value="GII77444.1"/>
    <property type="molecule type" value="Genomic_DNA"/>
</dbReference>
<dbReference type="PANTHER" id="PTHR45024">
    <property type="entry name" value="DEHYDROGENASES, SHORT CHAIN"/>
    <property type="match status" value="1"/>
</dbReference>
<dbReference type="AlphaFoldDB" id="A0A919UZ63"/>
<evidence type="ECO:0000256" key="3">
    <source>
        <dbReference type="SAM" id="MobiDB-lite"/>
    </source>
</evidence>
<proteinExistence type="inferred from homology"/>
<dbReference type="PANTHER" id="PTHR45024:SF2">
    <property type="entry name" value="SCP2 DOMAIN-CONTAINING PROTEIN"/>
    <property type="match status" value="1"/>
</dbReference>
<dbReference type="InterPro" id="IPR002347">
    <property type="entry name" value="SDR_fam"/>
</dbReference>
<organism evidence="5 6">
    <name type="scientific">Sphaerisporangium rufum</name>
    <dbReference type="NCBI Taxonomy" id="1381558"/>
    <lineage>
        <taxon>Bacteria</taxon>
        <taxon>Bacillati</taxon>
        <taxon>Actinomycetota</taxon>
        <taxon>Actinomycetes</taxon>
        <taxon>Streptosporangiales</taxon>
        <taxon>Streptosporangiaceae</taxon>
        <taxon>Sphaerisporangium</taxon>
    </lineage>
</organism>
<feature type="compositionally biased region" description="Low complexity" evidence="3">
    <location>
        <begin position="335"/>
        <end position="355"/>
    </location>
</feature>
<sequence>MGSLDGRVVLITGAGRGIGREEALFFAGEGAKVVVNDPGVAIDGTAGDAGVATKVVEEITARGGQAVPNVDSVADWNGARRMVETALQSFGDLHVVVNNATIERNMGLADLSEEDFDDVLTVKLKGTFAVTHWAARHWRDQFHAGVHADRAVVNTSSGSGLLNPLPAQVSYAAGNAGVAALTTVAALELGRYGVRVNCISPSMARTRLTLAVPGMTQEPSAGRFDPLHPAASAPVAAYLASSACPLTGQVLSVRGGTVAVNRGWSLGGHIHKDGLWSVEELSEKVKELPMDDPFDKLAHALTGALGTVGRTRLQEMINALLDQGGETGTASMKTSRSAPAASPSAGHSPSQITRS</sequence>
<gene>
    <name evidence="5" type="ORF">Sru01_24260</name>
</gene>
<name>A0A919UZ63_9ACTN</name>
<dbReference type="GO" id="GO:0016491">
    <property type="term" value="F:oxidoreductase activity"/>
    <property type="evidence" value="ECO:0007669"/>
    <property type="project" value="UniProtKB-KW"/>
</dbReference>
<evidence type="ECO:0000313" key="6">
    <source>
        <dbReference type="Proteomes" id="UP000655287"/>
    </source>
</evidence>
<evidence type="ECO:0000259" key="4">
    <source>
        <dbReference type="SMART" id="SM00822"/>
    </source>
</evidence>